<reference evidence="2 5" key="3">
    <citation type="submission" date="2024-01" db="EMBL/GenBank/DDBJ databases">
        <title>The diversity of rhizobia nodulating Mimosa spp. in eleven states of Brazil covering several biomes is determined by host plant, location, and edaphic factors.</title>
        <authorList>
            <person name="Rouws L."/>
            <person name="Barauna A."/>
            <person name="Beukes C."/>
            <person name="De Faria S.M."/>
            <person name="Gross E."/>
            <person name="Dos Reis Junior F.B."/>
            <person name="Simon M."/>
            <person name="Maluk M."/>
            <person name="Odee D.W."/>
            <person name="Kenicer G."/>
            <person name="Young J.P.W."/>
            <person name="Reis V.M."/>
            <person name="Zilli J."/>
            <person name="James E.K."/>
        </authorList>
    </citation>
    <scope>NUCLEOTIDE SEQUENCE [LARGE SCALE GENOMIC DNA]</scope>
    <source>
        <strain evidence="2 5">JPY530</strain>
    </source>
</reference>
<proteinExistence type="predicted"/>
<gene>
    <name evidence="3" type="ORF">FRZ40_24840</name>
    <name evidence="2" type="ORF">V4C56_21685</name>
</gene>
<protein>
    <submittedName>
        <fullName evidence="3">Uncharacterized protein</fullName>
    </submittedName>
</protein>
<keyword evidence="1" id="KW-0812">Transmembrane</keyword>
<comment type="caution">
    <text evidence="3">The sequence shown here is derived from an EMBL/GenBank/DDBJ whole genome shotgun (WGS) entry which is preliminary data.</text>
</comment>
<keyword evidence="5" id="KW-1185">Reference proteome</keyword>
<accession>A0A5C6VFX4</accession>
<dbReference type="RefSeq" id="WP_147235905.1">
    <property type="nucleotide sequence ID" value="NZ_JAZHFZ010000015.1"/>
</dbReference>
<name>A0A5C6VFX4_9BURK</name>
<reference evidence="3" key="2">
    <citation type="submission" date="2019-08" db="EMBL/GenBank/DDBJ databases">
        <authorList>
            <person name="Im W.-T."/>
        </authorList>
    </citation>
    <scope>NUCLEOTIDE SEQUENCE</scope>
    <source>
        <strain evidence="3">NF 2-5-3</strain>
    </source>
</reference>
<evidence type="ECO:0000313" key="5">
    <source>
        <dbReference type="Proteomes" id="UP001481677"/>
    </source>
</evidence>
<organism evidence="3 4">
    <name type="scientific">Paraburkholderia azotifigens</name>
    <dbReference type="NCBI Taxonomy" id="2057004"/>
    <lineage>
        <taxon>Bacteria</taxon>
        <taxon>Pseudomonadati</taxon>
        <taxon>Pseudomonadota</taxon>
        <taxon>Betaproteobacteria</taxon>
        <taxon>Burkholderiales</taxon>
        <taxon>Burkholderiaceae</taxon>
        <taxon>Paraburkholderia</taxon>
    </lineage>
</organism>
<evidence type="ECO:0000313" key="2">
    <source>
        <dbReference type="EMBL" id="MEM5342225.1"/>
    </source>
</evidence>
<evidence type="ECO:0000313" key="4">
    <source>
        <dbReference type="Proteomes" id="UP000321776"/>
    </source>
</evidence>
<feature type="transmembrane region" description="Helical" evidence="1">
    <location>
        <begin position="15"/>
        <end position="38"/>
    </location>
</feature>
<dbReference type="Proteomes" id="UP000321776">
    <property type="component" value="Unassembled WGS sequence"/>
</dbReference>
<dbReference type="EMBL" id="VOQS01000003">
    <property type="protein sequence ID" value="TXC83614.1"/>
    <property type="molecule type" value="Genomic_DNA"/>
</dbReference>
<dbReference type="EMBL" id="JAZHGA010000015">
    <property type="protein sequence ID" value="MEM5342225.1"/>
    <property type="molecule type" value="Genomic_DNA"/>
</dbReference>
<keyword evidence="1" id="KW-0472">Membrane</keyword>
<evidence type="ECO:0000256" key="1">
    <source>
        <dbReference type="SAM" id="Phobius"/>
    </source>
</evidence>
<dbReference type="AlphaFoldDB" id="A0A5C6VFX4"/>
<reference evidence="3 4" key="1">
    <citation type="journal article" date="2018" name="Int. J. Syst. Evol. Microbiol.">
        <title>Paraburkholderia azotifigens sp. nov., a nitrogen-fixing bacterium isolated from paddy soil.</title>
        <authorList>
            <person name="Choi G.M."/>
            <person name="Im W.T."/>
        </authorList>
    </citation>
    <scope>NUCLEOTIDE SEQUENCE [LARGE SCALE GENOMIC DNA]</scope>
    <source>
        <strain evidence="3 4">NF 2-5-3</strain>
    </source>
</reference>
<evidence type="ECO:0000313" key="3">
    <source>
        <dbReference type="EMBL" id="TXC83614.1"/>
    </source>
</evidence>
<keyword evidence="1" id="KW-1133">Transmembrane helix</keyword>
<dbReference type="Proteomes" id="UP001481677">
    <property type="component" value="Unassembled WGS sequence"/>
</dbReference>
<sequence>MLHGVGRGENPDGAFYAFGIVGVSILIRAMLSMVAGTLGDAASATIPGRLDQLCIGMLAAVLYARRRGLLSSHVLVPLAVAMVFAWIVSPTIEALVLAAGSLIYLQQS</sequence>
<feature type="transmembrane region" description="Helical" evidence="1">
    <location>
        <begin position="78"/>
        <end position="105"/>
    </location>
</feature>